<dbReference type="AlphaFoldDB" id="V5WEE0"/>
<dbReference type="PROSITE" id="PS51094">
    <property type="entry name" value="PTS_EIIA_TYPE_2"/>
    <property type="match status" value="1"/>
</dbReference>
<feature type="transmembrane region" description="Helical" evidence="6">
    <location>
        <begin position="350"/>
        <end position="370"/>
    </location>
</feature>
<name>V5WEE0_9SPIO</name>
<evidence type="ECO:0000256" key="2">
    <source>
        <dbReference type="ARBA" id="ARBA00022475"/>
    </source>
</evidence>
<feature type="transmembrane region" description="Helical" evidence="6">
    <location>
        <begin position="92"/>
        <end position="117"/>
    </location>
</feature>
<sequence length="649" mass="70133">MKSIRSSAGSSSDGRNRHKLGWIALFSLASGTMISSGIFILPGLAYSRLGSLAPLSYLLAGLVALMSSLALIELSTAMPKAGGDYFYITRSLGPMVGTIMGLLSWLALMLKTAFAIYGLAEMGYLFFGFPLQITALVLTLIFLLLNLAGTEGAVRFEIILVAVLLLIMLVYSLFGTIRWDGGIFQAGIEYMQNQLTLNSSGSGINGGINNGGPGSGFLRSIIATGAFVFVSYGGLLNVSTMAEEVKKPGKNIPRAILASVAVITFLYVAMVAVTSAVLPPELFSGSLTPIADGAFAMLGSAGLYVIAVASSLAFITTGNAGLMSASRYPLAMSRDGLLPRGISGENQKGIPVPALCTTAIFIGLSILIPLEALVKLASTVILISYMAVNIAVLVLRESGVRNYRPLFSLPGYPLVPVLSLVFMAIFLVELGISSVEILLLFAGGGLLIYLLYGKRQNSYEYAALHLVKNAVDNRLQNEGLETELRSILRNREQLSQDLTDRLLAEALTVDIDYRESVHGAFQMAGSRLAPKTGMTSEEITRLLEERESRFTTALTDFVSIPHILIPGRDEIHLVLLRDREGLYFDDSHPSIHAMFIIVGSEDRRDDHLKLIAGLAHVIQHKNFQDIWLSAESMNDLKDQLILLDRKRVE</sequence>
<feature type="transmembrane region" description="Helical" evidence="6">
    <location>
        <begin position="256"/>
        <end position="278"/>
    </location>
</feature>
<evidence type="ECO:0000313" key="9">
    <source>
        <dbReference type="Proteomes" id="UP000018680"/>
    </source>
</evidence>
<feature type="transmembrane region" description="Helical" evidence="6">
    <location>
        <begin position="376"/>
        <end position="395"/>
    </location>
</feature>
<dbReference type="InterPro" id="IPR016152">
    <property type="entry name" value="PTrfase/Anion_transptr"/>
</dbReference>
<keyword evidence="3 6" id="KW-0812">Transmembrane</keyword>
<dbReference type="InterPro" id="IPR002293">
    <property type="entry name" value="AA/rel_permease1"/>
</dbReference>
<dbReference type="eggNOG" id="COG0531">
    <property type="taxonomic scope" value="Bacteria"/>
</dbReference>
<dbReference type="Proteomes" id="UP000018680">
    <property type="component" value="Chromosome"/>
</dbReference>
<dbReference type="PANTHER" id="PTHR42770">
    <property type="entry name" value="AMINO ACID TRANSPORTER-RELATED"/>
    <property type="match status" value="1"/>
</dbReference>
<dbReference type="GO" id="GO:0022857">
    <property type="term" value="F:transmembrane transporter activity"/>
    <property type="evidence" value="ECO:0007669"/>
    <property type="project" value="InterPro"/>
</dbReference>
<dbReference type="STRING" id="1307761.L21SP2_0753"/>
<feature type="transmembrane region" description="Helical" evidence="6">
    <location>
        <begin position="298"/>
        <end position="322"/>
    </location>
</feature>
<dbReference type="InterPro" id="IPR050367">
    <property type="entry name" value="APC_superfamily"/>
</dbReference>
<feature type="transmembrane region" description="Helical" evidence="6">
    <location>
        <begin position="20"/>
        <end position="46"/>
    </location>
</feature>
<dbReference type="GO" id="GO:0005886">
    <property type="term" value="C:plasma membrane"/>
    <property type="evidence" value="ECO:0007669"/>
    <property type="project" value="UniProtKB-SubCell"/>
</dbReference>
<feature type="transmembrane region" description="Helical" evidence="6">
    <location>
        <begin position="217"/>
        <end position="235"/>
    </location>
</feature>
<evidence type="ECO:0000256" key="5">
    <source>
        <dbReference type="ARBA" id="ARBA00023136"/>
    </source>
</evidence>
<feature type="transmembrane region" description="Helical" evidence="6">
    <location>
        <begin position="156"/>
        <end position="174"/>
    </location>
</feature>
<feature type="transmembrane region" description="Helical" evidence="6">
    <location>
        <begin position="407"/>
        <end position="428"/>
    </location>
</feature>
<dbReference type="Gene3D" id="1.20.1740.10">
    <property type="entry name" value="Amino acid/polyamine transporter I"/>
    <property type="match status" value="1"/>
</dbReference>
<evidence type="ECO:0000256" key="4">
    <source>
        <dbReference type="ARBA" id="ARBA00022989"/>
    </source>
</evidence>
<dbReference type="RefSeq" id="WP_024267109.1">
    <property type="nucleotide sequence ID" value="NC_023035.1"/>
</dbReference>
<feature type="transmembrane region" description="Helical" evidence="6">
    <location>
        <begin position="123"/>
        <end position="144"/>
    </location>
</feature>
<keyword evidence="2" id="KW-1003">Cell membrane</keyword>
<feature type="transmembrane region" description="Helical" evidence="6">
    <location>
        <begin position="52"/>
        <end position="72"/>
    </location>
</feature>
<keyword evidence="9" id="KW-1185">Reference proteome</keyword>
<dbReference type="HOGENOM" id="CLU_007946_15_12_12"/>
<keyword evidence="4 6" id="KW-1133">Transmembrane helix</keyword>
<dbReference type="PANTHER" id="PTHR42770:SF7">
    <property type="entry name" value="MEMBRANE PROTEIN"/>
    <property type="match status" value="1"/>
</dbReference>
<evidence type="ECO:0000313" key="8">
    <source>
        <dbReference type="EMBL" id="AHC14178.1"/>
    </source>
</evidence>
<evidence type="ECO:0000256" key="1">
    <source>
        <dbReference type="ARBA" id="ARBA00004651"/>
    </source>
</evidence>
<evidence type="ECO:0000256" key="6">
    <source>
        <dbReference type="SAM" id="Phobius"/>
    </source>
</evidence>
<organism evidence="8 9">
    <name type="scientific">Salinispira pacifica</name>
    <dbReference type="NCBI Taxonomy" id="1307761"/>
    <lineage>
        <taxon>Bacteria</taxon>
        <taxon>Pseudomonadati</taxon>
        <taxon>Spirochaetota</taxon>
        <taxon>Spirochaetia</taxon>
        <taxon>Spirochaetales</taxon>
        <taxon>Spirochaetaceae</taxon>
        <taxon>Salinispira</taxon>
    </lineage>
</organism>
<evidence type="ECO:0000256" key="3">
    <source>
        <dbReference type="ARBA" id="ARBA00022692"/>
    </source>
</evidence>
<dbReference type="EMBL" id="CP006939">
    <property type="protein sequence ID" value="AHC14178.1"/>
    <property type="molecule type" value="Genomic_DNA"/>
</dbReference>
<dbReference type="InterPro" id="IPR002178">
    <property type="entry name" value="PTS_EIIA_type-2_dom"/>
</dbReference>
<reference evidence="8 9" key="1">
    <citation type="journal article" date="2015" name="Stand. Genomic Sci.">
        <title>Complete genome sequence and description of Salinispira pacifica gen. nov., sp. nov., a novel spirochaete isolated form a hypersaline microbial mat.</title>
        <authorList>
            <person name="Ben Hania W."/>
            <person name="Joseph M."/>
            <person name="Schumann P."/>
            <person name="Bunk B."/>
            <person name="Fiebig A."/>
            <person name="Sproer C."/>
            <person name="Klenk H.P."/>
            <person name="Fardeau M.L."/>
            <person name="Spring S."/>
        </authorList>
    </citation>
    <scope>NUCLEOTIDE SEQUENCE [LARGE SCALE GENOMIC DNA]</scope>
    <source>
        <strain evidence="8 9">L21-RPul-D2</strain>
    </source>
</reference>
<dbReference type="Pfam" id="PF00359">
    <property type="entry name" value="PTS_EIIA_2"/>
    <property type="match status" value="1"/>
</dbReference>
<dbReference type="OrthoDB" id="9762947at2"/>
<gene>
    <name evidence="8" type="ORF">L21SP2_0753</name>
</gene>
<keyword evidence="5 6" id="KW-0472">Membrane</keyword>
<dbReference type="KEGG" id="slr:L21SP2_0753"/>
<evidence type="ECO:0000259" key="7">
    <source>
        <dbReference type="PROSITE" id="PS51094"/>
    </source>
</evidence>
<proteinExistence type="predicted"/>
<dbReference type="Gene3D" id="3.40.930.10">
    <property type="entry name" value="Mannitol-specific EII, Chain A"/>
    <property type="match status" value="1"/>
</dbReference>
<accession>V5WEE0</accession>
<protein>
    <recommendedName>
        <fullName evidence="7">PTS EIIA type-2 domain-containing protein</fullName>
    </recommendedName>
</protein>
<dbReference type="PATRIC" id="fig|1307761.3.peg.753"/>
<feature type="transmembrane region" description="Helical" evidence="6">
    <location>
        <begin position="434"/>
        <end position="452"/>
    </location>
</feature>
<comment type="subcellular location">
    <subcellularLocation>
        <location evidence="1">Cell membrane</location>
        <topology evidence="1">Multi-pass membrane protein</topology>
    </subcellularLocation>
</comment>
<dbReference type="Pfam" id="PF13520">
    <property type="entry name" value="AA_permease_2"/>
    <property type="match status" value="1"/>
</dbReference>
<dbReference type="eggNOG" id="COG1762">
    <property type="taxonomic scope" value="Bacteria"/>
</dbReference>
<dbReference type="SUPFAM" id="SSF55804">
    <property type="entry name" value="Phoshotransferase/anion transport protein"/>
    <property type="match status" value="1"/>
</dbReference>
<feature type="domain" description="PTS EIIA type-2" evidence="7">
    <location>
        <begin position="500"/>
        <end position="646"/>
    </location>
</feature>